<dbReference type="AlphaFoldDB" id="A0A565CHA8"/>
<evidence type="ECO:0000259" key="8">
    <source>
        <dbReference type="Pfam" id="PF26192"/>
    </source>
</evidence>
<dbReference type="OrthoDB" id="1711136at2759"/>
<feature type="domain" description="MGRN1/RNF157-like N-terminal" evidence="8">
    <location>
        <begin position="107"/>
        <end position="262"/>
    </location>
</feature>
<sequence length="306" mass="34421">MGNICCIIDCLRSRRHNRQWTYIPPETETTPPPLETPPYRFRFPAATPDTKPNPNHSYQYPGHYHSPPSDPPHINQLPYPWIAGERFPMIPPPYIEHQKAVTIHNDVNLKKETLRLEPDPVNPGRYLVSFKFDSGVSGRITIVFFAKECEECNLIATKEHTLPSITFEFNKGLGQKFIQPSGTGIDLSVFEDSELFGKVGRGVYPLAVKAEAAPVVGSEGGKMRSMNVNAQITQVVYVKENGEIQIRAVKQILWVNGFRYELQDIYGMGNSTVDGCDEDPSDTGKECVICMSEPRDTTVLPCRHMV</sequence>
<comment type="caution">
    <text evidence="9">The sequence shown here is derived from an EMBL/GenBank/DDBJ whole genome shotgun (WGS) entry which is preliminary data.</text>
</comment>
<evidence type="ECO:0000256" key="2">
    <source>
        <dbReference type="ARBA" id="ARBA00012483"/>
    </source>
</evidence>
<protein>
    <recommendedName>
        <fullName evidence="2">RING-type E3 ubiquitin transferase</fullName>
        <ecNumber evidence="2">2.3.2.27</ecNumber>
    </recommendedName>
</protein>
<evidence type="ECO:0000256" key="5">
    <source>
        <dbReference type="ARBA" id="ARBA00022771"/>
    </source>
</evidence>
<reference evidence="9" key="1">
    <citation type="submission" date="2019-07" db="EMBL/GenBank/DDBJ databases">
        <authorList>
            <person name="Dittberner H."/>
        </authorList>
    </citation>
    <scope>NUCLEOTIDE SEQUENCE [LARGE SCALE GENOMIC DNA]</scope>
</reference>
<evidence type="ECO:0000256" key="6">
    <source>
        <dbReference type="ARBA" id="ARBA00022786"/>
    </source>
</evidence>
<dbReference type="InterPro" id="IPR045194">
    <property type="entry name" value="MGRN1/RNF157-like"/>
</dbReference>
<evidence type="ECO:0000313" key="10">
    <source>
        <dbReference type="Proteomes" id="UP000489600"/>
    </source>
</evidence>
<keyword evidence="10" id="KW-1185">Reference proteome</keyword>
<dbReference type="Proteomes" id="UP000489600">
    <property type="component" value="Unassembled WGS sequence"/>
</dbReference>
<dbReference type="GO" id="GO:0008270">
    <property type="term" value="F:zinc ion binding"/>
    <property type="evidence" value="ECO:0007669"/>
    <property type="project" value="UniProtKB-KW"/>
</dbReference>
<dbReference type="GO" id="GO:0016567">
    <property type="term" value="P:protein ubiquitination"/>
    <property type="evidence" value="ECO:0007669"/>
    <property type="project" value="TreeGrafter"/>
</dbReference>
<evidence type="ECO:0000256" key="1">
    <source>
        <dbReference type="ARBA" id="ARBA00000900"/>
    </source>
</evidence>
<keyword evidence="7" id="KW-0862">Zinc</keyword>
<dbReference type="InterPro" id="IPR058981">
    <property type="entry name" value="MGRN1/RNF157-like_N"/>
</dbReference>
<organism evidence="9 10">
    <name type="scientific">Arabis nemorensis</name>
    <dbReference type="NCBI Taxonomy" id="586526"/>
    <lineage>
        <taxon>Eukaryota</taxon>
        <taxon>Viridiplantae</taxon>
        <taxon>Streptophyta</taxon>
        <taxon>Embryophyta</taxon>
        <taxon>Tracheophyta</taxon>
        <taxon>Spermatophyta</taxon>
        <taxon>Magnoliopsida</taxon>
        <taxon>eudicotyledons</taxon>
        <taxon>Gunneridae</taxon>
        <taxon>Pentapetalae</taxon>
        <taxon>rosids</taxon>
        <taxon>malvids</taxon>
        <taxon>Brassicales</taxon>
        <taxon>Brassicaceae</taxon>
        <taxon>Arabideae</taxon>
        <taxon>Arabis</taxon>
    </lineage>
</organism>
<dbReference type="GO" id="GO:0061630">
    <property type="term" value="F:ubiquitin protein ligase activity"/>
    <property type="evidence" value="ECO:0007669"/>
    <property type="project" value="UniProtKB-EC"/>
</dbReference>
<evidence type="ECO:0000313" key="9">
    <source>
        <dbReference type="EMBL" id="VVB13025.1"/>
    </source>
</evidence>
<keyword evidence="6" id="KW-0833">Ubl conjugation pathway</keyword>
<dbReference type="EC" id="2.3.2.27" evidence="2"/>
<proteinExistence type="predicted"/>
<dbReference type="EMBL" id="CABITT030000008">
    <property type="protein sequence ID" value="VVB13025.1"/>
    <property type="molecule type" value="Genomic_DNA"/>
</dbReference>
<keyword evidence="3" id="KW-0808">Transferase</keyword>
<evidence type="ECO:0000256" key="4">
    <source>
        <dbReference type="ARBA" id="ARBA00022723"/>
    </source>
</evidence>
<dbReference type="SUPFAM" id="SSF57850">
    <property type="entry name" value="RING/U-box"/>
    <property type="match status" value="1"/>
</dbReference>
<name>A0A565CHA8_9BRAS</name>
<comment type="catalytic activity">
    <reaction evidence="1">
        <text>S-ubiquitinyl-[E2 ubiquitin-conjugating enzyme]-L-cysteine + [acceptor protein]-L-lysine = [E2 ubiquitin-conjugating enzyme]-L-cysteine + N(6)-ubiquitinyl-[acceptor protein]-L-lysine.</text>
        <dbReference type="EC" id="2.3.2.27"/>
    </reaction>
</comment>
<dbReference type="Gene3D" id="3.30.40.10">
    <property type="entry name" value="Zinc/RING finger domain, C3HC4 (zinc finger)"/>
    <property type="match status" value="1"/>
</dbReference>
<accession>A0A565CHA8</accession>
<gene>
    <name evidence="9" type="ORF">ANE_LOCUS23469</name>
</gene>
<evidence type="ECO:0000256" key="7">
    <source>
        <dbReference type="ARBA" id="ARBA00022833"/>
    </source>
</evidence>
<evidence type="ECO:0000256" key="3">
    <source>
        <dbReference type="ARBA" id="ARBA00022679"/>
    </source>
</evidence>
<keyword evidence="4" id="KW-0479">Metal-binding</keyword>
<dbReference type="PANTHER" id="PTHR22996:SF10">
    <property type="entry name" value="E3 UBIQUITIN-PROTEIN LIGASE LUL1-RELATED"/>
    <property type="match status" value="1"/>
</dbReference>
<dbReference type="Pfam" id="PF26192">
    <property type="entry name" value="RNF157-like_N"/>
    <property type="match status" value="1"/>
</dbReference>
<keyword evidence="5" id="KW-0863">Zinc-finger</keyword>
<dbReference type="InterPro" id="IPR013083">
    <property type="entry name" value="Znf_RING/FYVE/PHD"/>
</dbReference>
<dbReference type="PANTHER" id="PTHR22996">
    <property type="entry name" value="MAHOGUNIN"/>
    <property type="match status" value="1"/>
</dbReference>